<keyword evidence="3 5" id="KW-1133">Transmembrane helix</keyword>
<evidence type="ECO:0000256" key="4">
    <source>
        <dbReference type="ARBA" id="ARBA00023136"/>
    </source>
</evidence>
<dbReference type="RefSeq" id="WP_047504161.1">
    <property type="nucleotide sequence ID" value="NZ_LUGM01000002.1"/>
</dbReference>
<dbReference type="Proteomes" id="UP000075418">
    <property type="component" value="Unassembled WGS sequence"/>
</dbReference>
<evidence type="ECO:0000256" key="5">
    <source>
        <dbReference type="SAM" id="Phobius"/>
    </source>
</evidence>
<keyword evidence="4 5" id="KW-0472">Membrane</keyword>
<dbReference type="GO" id="GO:0016020">
    <property type="term" value="C:membrane"/>
    <property type="evidence" value="ECO:0007669"/>
    <property type="project" value="UniProtKB-SubCell"/>
</dbReference>
<evidence type="ECO:0000313" key="7">
    <source>
        <dbReference type="Proteomes" id="UP000075418"/>
    </source>
</evidence>
<gene>
    <name evidence="6" type="ORF">A0131_08785</name>
</gene>
<accession>A0A151A626</accession>
<comment type="subcellular location">
    <subcellularLocation>
        <location evidence="1">Membrane</location>
    </subcellularLocation>
</comment>
<protein>
    <submittedName>
        <fullName evidence="6">PTS mannose transporter subunit IID</fullName>
    </submittedName>
</protein>
<feature type="transmembrane region" description="Helical" evidence="5">
    <location>
        <begin position="41"/>
        <end position="60"/>
    </location>
</feature>
<organism evidence="6 7">
    <name type="scientific">Staphylococcus kloosii</name>
    <dbReference type="NCBI Taxonomy" id="29384"/>
    <lineage>
        <taxon>Bacteria</taxon>
        <taxon>Bacillati</taxon>
        <taxon>Bacillota</taxon>
        <taxon>Bacilli</taxon>
        <taxon>Bacillales</taxon>
        <taxon>Staphylococcaceae</taxon>
        <taxon>Staphylococcus</taxon>
    </lineage>
</organism>
<dbReference type="Pfam" id="PF04688">
    <property type="entry name" value="Holin_SPP1"/>
    <property type="match status" value="1"/>
</dbReference>
<evidence type="ECO:0000256" key="1">
    <source>
        <dbReference type="ARBA" id="ARBA00004370"/>
    </source>
</evidence>
<sequence>MNADKLKQWIGLIGGMLSALYLALKASGIELALLDPDKLNAWQNFATTLIPFVIAAYGVYKNTYLIKGKAKAQEKVLKQNNMK</sequence>
<evidence type="ECO:0000256" key="3">
    <source>
        <dbReference type="ARBA" id="ARBA00022989"/>
    </source>
</evidence>
<proteinExistence type="predicted"/>
<dbReference type="EMBL" id="LUGM01000002">
    <property type="protein sequence ID" value="KYH14869.1"/>
    <property type="molecule type" value="Genomic_DNA"/>
</dbReference>
<name>A0A151A626_9STAP</name>
<reference evidence="6 7" key="1">
    <citation type="submission" date="2016-02" db="EMBL/GenBank/DDBJ databases">
        <title>Draft genome sequence of hydrocarbon degrading Staphylococcus saprophyticus Strain CNV2, isolated from crude-oil contaminated soil from Noonmati Oil Refinery, Guwahati, Assam, India.</title>
        <authorList>
            <person name="Mukherjee A."/>
            <person name="Chettri B."/>
            <person name="Langpoklakpam J."/>
            <person name="Singh A.K."/>
            <person name="Chattopadhyay D.J."/>
        </authorList>
    </citation>
    <scope>NUCLEOTIDE SEQUENCE [LARGE SCALE GENOMIC DNA]</scope>
    <source>
        <strain evidence="6 7">CNV2</strain>
    </source>
</reference>
<dbReference type="InterPro" id="IPR006479">
    <property type="entry name" value="Holin"/>
</dbReference>
<evidence type="ECO:0000256" key="2">
    <source>
        <dbReference type="ARBA" id="ARBA00022692"/>
    </source>
</evidence>
<dbReference type="AlphaFoldDB" id="A0A151A626"/>
<comment type="caution">
    <text evidence="6">The sequence shown here is derived from an EMBL/GenBank/DDBJ whole genome shotgun (WGS) entry which is preliminary data.</text>
</comment>
<feature type="transmembrane region" description="Helical" evidence="5">
    <location>
        <begin position="9"/>
        <end position="29"/>
    </location>
</feature>
<evidence type="ECO:0000313" key="6">
    <source>
        <dbReference type="EMBL" id="KYH14869.1"/>
    </source>
</evidence>
<keyword evidence="2 5" id="KW-0812">Transmembrane</keyword>